<evidence type="ECO:0000313" key="3">
    <source>
        <dbReference type="EMBL" id="TDP93630.1"/>
    </source>
</evidence>
<evidence type="ECO:0008006" key="5">
    <source>
        <dbReference type="Google" id="ProtNLM"/>
    </source>
</evidence>
<feature type="region of interest" description="Disordered" evidence="1">
    <location>
        <begin position="30"/>
        <end position="55"/>
    </location>
</feature>
<dbReference type="RefSeq" id="WP_133852664.1">
    <property type="nucleotide sequence ID" value="NZ_SNXZ01000006.1"/>
</dbReference>
<evidence type="ECO:0000313" key="4">
    <source>
        <dbReference type="Proteomes" id="UP000295444"/>
    </source>
</evidence>
<accession>A0A4R6S257</accession>
<dbReference type="EMBL" id="SNXZ01000006">
    <property type="protein sequence ID" value="TDP93630.1"/>
    <property type="molecule type" value="Genomic_DNA"/>
</dbReference>
<evidence type="ECO:0000256" key="1">
    <source>
        <dbReference type="SAM" id="MobiDB-lite"/>
    </source>
</evidence>
<dbReference type="AlphaFoldDB" id="A0A4R6S257"/>
<organism evidence="3 4">
    <name type="scientific">Labedaea rhizosphaerae</name>
    <dbReference type="NCBI Taxonomy" id="598644"/>
    <lineage>
        <taxon>Bacteria</taxon>
        <taxon>Bacillati</taxon>
        <taxon>Actinomycetota</taxon>
        <taxon>Actinomycetes</taxon>
        <taxon>Pseudonocardiales</taxon>
        <taxon>Pseudonocardiaceae</taxon>
        <taxon>Labedaea</taxon>
    </lineage>
</organism>
<keyword evidence="4" id="KW-1185">Reference proteome</keyword>
<dbReference type="Proteomes" id="UP000295444">
    <property type="component" value="Unassembled WGS sequence"/>
</dbReference>
<reference evidence="3 4" key="1">
    <citation type="submission" date="2019-03" db="EMBL/GenBank/DDBJ databases">
        <title>Genomic Encyclopedia of Type Strains, Phase IV (KMG-IV): sequencing the most valuable type-strain genomes for metagenomic binning, comparative biology and taxonomic classification.</title>
        <authorList>
            <person name="Goeker M."/>
        </authorList>
    </citation>
    <scope>NUCLEOTIDE SEQUENCE [LARGE SCALE GENOMIC DNA]</scope>
    <source>
        <strain evidence="3 4">DSM 45361</strain>
    </source>
</reference>
<keyword evidence="2" id="KW-0732">Signal</keyword>
<sequence>MRVTRIVAAVAAGFAVLTTAGCLDDAGKGTVSDGSGTNAAATKNGGSGQDGTATWGKRYTWPDGLAVEVAKPVTCKPSEYSSPQHPPRAVLITILVVNGTKENFDPGVLSVGGDAQFNGEKAEPLFDSDGGCDDTTSTSATVLPGKTYKVKLAFVVGKGTGDFQLALQPNITAAKAVFVGKA</sequence>
<protein>
    <recommendedName>
        <fullName evidence="5">DUF4352 domain-containing protein</fullName>
    </recommendedName>
</protein>
<comment type="caution">
    <text evidence="3">The sequence shown here is derived from an EMBL/GenBank/DDBJ whole genome shotgun (WGS) entry which is preliminary data.</text>
</comment>
<dbReference type="PROSITE" id="PS51257">
    <property type="entry name" value="PROKAR_LIPOPROTEIN"/>
    <property type="match status" value="1"/>
</dbReference>
<proteinExistence type="predicted"/>
<feature type="compositionally biased region" description="Polar residues" evidence="1">
    <location>
        <begin position="32"/>
        <end position="41"/>
    </location>
</feature>
<name>A0A4R6S257_LABRH</name>
<evidence type="ECO:0000256" key="2">
    <source>
        <dbReference type="SAM" id="SignalP"/>
    </source>
</evidence>
<dbReference type="OrthoDB" id="3675370at2"/>
<feature type="signal peptide" evidence="2">
    <location>
        <begin position="1"/>
        <end position="20"/>
    </location>
</feature>
<gene>
    <name evidence="3" type="ORF">EV186_10624</name>
</gene>
<feature type="chain" id="PRO_5039005420" description="DUF4352 domain-containing protein" evidence="2">
    <location>
        <begin position="21"/>
        <end position="182"/>
    </location>
</feature>